<dbReference type="EMBL" id="JAUJYN010000002">
    <property type="protein sequence ID" value="KAK1277276.1"/>
    <property type="molecule type" value="Genomic_DNA"/>
</dbReference>
<evidence type="ECO:0000313" key="4">
    <source>
        <dbReference type="EMBL" id="KAK1277276.1"/>
    </source>
</evidence>
<proteinExistence type="inferred from homology"/>
<dbReference type="GO" id="GO:0005829">
    <property type="term" value="C:cytosol"/>
    <property type="evidence" value="ECO:0007669"/>
    <property type="project" value="TreeGrafter"/>
</dbReference>
<name>A0AAV9BLR3_ACOGR</name>
<feature type="compositionally biased region" description="Low complexity" evidence="3">
    <location>
        <begin position="67"/>
        <end position="85"/>
    </location>
</feature>
<evidence type="ECO:0000313" key="5">
    <source>
        <dbReference type="Proteomes" id="UP001179952"/>
    </source>
</evidence>
<comment type="caution">
    <text evidence="4">The sequence shown here is derived from an EMBL/GenBank/DDBJ whole genome shotgun (WGS) entry which is preliminary data.</text>
</comment>
<protein>
    <submittedName>
        <fullName evidence="4">Uncharacterized protein</fullName>
    </submittedName>
</protein>
<dbReference type="InterPro" id="IPR008545">
    <property type="entry name" value="Web"/>
</dbReference>
<dbReference type="Pfam" id="PF05701">
    <property type="entry name" value="WEMBL"/>
    <property type="match status" value="1"/>
</dbReference>
<reference evidence="4" key="1">
    <citation type="journal article" date="2023" name="Nat. Commun.">
        <title>Diploid and tetraploid genomes of Acorus and the evolution of monocots.</title>
        <authorList>
            <person name="Ma L."/>
            <person name="Liu K.W."/>
            <person name="Li Z."/>
            <person name="Hsiao Y.Y."/>
            <person name="Qi Y."/>
            <person name="Fu T."/>
            <person name="Tang G.D."/>
            <person name="Zhang D."/>
            <person name="Sun W.H."/>
            <person name="Liu D.K."/>
            <person name="Li Y."/>
            <person name="Chen G.Z."/>
            <person name="Liu X.D."/>
            <person name="Liao X.Y."/>
            <person name="Jiang Y.T."/>
            <person name="Yu X."/>
            <person name="Hao Y."/>
            <person name="Huang J."/>
            <person name="Zhao X.W."/>
            <person name="Ke S."/>
            <person name="Chen Y.Y."/>
            <person name="Wu W.L."/>
            <person name="Hsu J.L."/>
            <person name="Lin Y.F."/>
            <person name="Huang M.D."/>
            <person name="Li C.Y."/>
            <person name="Huang L."/>
            <person name="Wang Z.W."/>
            <person name="Zhao X."/>
            <person name="Zhong W.Y."/>
            <person name="Peng D.H."/>
            <person name="Ahmad S."/>
            <person name="Lan S."/>
            <person name="Zhang J.S."/>
            <person name="Tsai W.C."/>
            <person name="Van de Peer Y."/>
            <person name="Liu Z.J."/>
        </authorList>
    </citation>
    <scope>NUCLEOTIDE SEQUENCE</scope>
    <source>
        <strain evidence="4">SCP</strain>
    </source>
</reference>
<sequence>MDPFVDSPDSLRYDEALRATLKELAEAKQHLARARERATLFWLDSTPVIDHLEKLQSSLSTDHQRLSTKTHTSSTLQSQLQSTNSRTRKQQAEEFEARMRIEELNRSLNETRTQSERIGSEELARLKGEIRLKRRSLRASQLTERAVRLEIAALKESTAAARHRVEGLKGEKRMVVLSHEEYNAMIRRADEGEALAKWRVAASMEERREAEERRGKALMRLQQMSSDGGGEIVEVGEREESRISDSLSRKVEFEERIERLDKRIVSREKSSMLKQLKICLIHEMKRFFG</sequence>
<evidence type="ECO:0000256" key="2">
    <source>
        <dbReference type="ARBA" id="ARBA00023054"/>
    </source>
</evidence>
<gene>
    <name evidence="4" type="ORF">QJS04_geneDACA018774</name>
</gene>
<keyword evidence="2" id="KW-0175">Coiled coil</keyword>
<dbReference type="GO" id="GO:0009903">
    <property type="term" value="P:chloroplast avoidance movement"/>
    <property type="evidence" value="ECO:0007669"/>
    <property type="project" value="TreeGrafter"/>
</dbReference>
<feature type="region of interest" description="Disordered" evidence="3">
    <location>
        <begin position="59"/>
        <end position="89"/>
    </location>
</feature>
<dbReference type="PANTHER" id="PTHR32054:SF70">
    <property type="entry name" value="OS07G0620100 PROTEIN"/>
    <property type="match status" value="1"/>
</dbReference>
<keyword evidence="5" id="KW-1185">Reference proteome</keyword>
<reference evidence="4" key="2">
    <citation type="submission" date="2023-06" db="EMBL/GenBank/DDBJ databases">
        <authorList>
            <person name="Ma L."/>
            <person name="Liu K.-W."/>
            <person name="Li Z."/>
            <person name="Hsiao Y.-Y."/>
            <person name="Qi Y."/>
            <person name="Fu T."/>
            <person name="Tang G."/>
            <person name="Zhang D."/>
            <person name="Sun W.-H."/>
            <person name="Liu D.-K."/>
            <person name="Li Y."/>
            <person name="Chen G.-Z."/>
            <person name="Liu X.-D."/>
            <person name="Liao X.-Y."/>
            <person name="Jiang Y.-T."/>
            <person name="Yu X."/>
            <person name="Hao Y."/>
            <person name="Huang J."/>
            <person name="Zhao X.-W."/>
            <person name="Ke S."/>
            <person name="Chen Y.-Y."/>
            <person name="Wu W.-L."/>
            <person name="Hsu J.-L."/>
            <person name="Lin Y.-F."/>
            <person name="Huang M.-D."/>
            <person name="Li C.-Y."/>
            <person name="Huang L."/>
            <person name="Wang Z.-W."/>
            <person name="Zhao X."/>
            <person name="Zhong W.-Y."/>
            <person name="Peng D.-H."/>
            <person name="Ahmad S."/>
            <person name="Lan S."/>
            <person name="Zhang J.-S."/>
            <person name="Tsai W.-C."/>
            <person name="Van De Peer Y."/>
            <person name="Liu Z.-J."/>
        </authorList>
    </citation>
    <scope>NUCLEOTIDE SEQUENCE</scope>
    <source>
        <strain evidence="4">SCP</strain>
        <tissue evidence="4">Leaves</tissue>
    </source>
</reference>
<organism evidence="4 5">
    <name type="scientific">Acorus gramineus</name>
    <name type="common">Dwarf sweet flag</name>
    <dbReference type="NCBI Taxonomy" id="55184"/>
    <lineage>
        <taxon>Eukaryota</taxon>
        <taxon>Viridiplantae</taxon>
        <taxon>Streptophyta</taxon>
        <taxon>Embryophyta</taxon>
        <taxon>Tracheophyta</taxon>
        <taxon>Spermatophyta</taxon>
        <taxon>Magnoliopsida</taxon>
        <taxon>Liliopsida</taxon>
        <taxon>Acoraceae</taxon>
        <taxon>Acorus</taxon>
    </lineage>
</organism>
<dbReference type="Proteomes" id="UP001179952">
    <property type="component" value="Unassembled WGS sequence"/>
</dbReference>
<evidence type="ECO:0000256" key="3">
    <source>
        <dbReference type="SAM" id="MobiDB-lite"/>
    </source>
</evidence>
<accession>A0AAV9BLR3</accession>
<comment type="similarity">
    <text evidence="1">Belongs to the WEB family.</text>
</comment>
<evidence type="ECO:0000256" key="1">
    <source>
        <dbReference type="ARBA" id="ARBA00005485"/>
    </source>
</evidence>
<dbReference type="GO" id="GO:0009904">
    <property type="term" value="P:chloroplast accumulation movement"/>
    <property type="evidence" value="ECO:0007669"/>
    <property type="project" value="TreeGrafter"/>
</dbReference>
<dbReference type="PANTHER" id="PTHR32054">
    <property type="entry name" value="HEAVY CHAIN, PUTATIVE, EXPRESSED-RELATED-RELATED"/>
    <property type="match status" value="1"/>
</dbReference>
<dbReference type="AlphaFoldDB" id="A0AAV9BLR3"/>